<comment type="subcellular location">
    <subcellularLocation>
        <location evidence="1">Mitochondrion</location>
    </subcellularLocation>
</comment>
<accession>A0A0D1X9X7</accession>
<evidence type="ECO:0000256" key="4">
    <source>
        <dbReference type="ARBA" id="ARBA00023128"/>
    </source>
</evidence>
<reference evidence="10 11" key="1">
    <citation type="submission" date="2015-01" db="EMBL/GenBank/DDBJ databases">
        <title>The Genome Sequence of Exophiala sideris CBS121828.</title>
        <authorList>
            <consortium name="The Broad Institute Genomics Platform"/>
            <person name="Cuomo C."/>
            <person name="de Hoog S."/>
            <person name="Gorbushina A."/>
            <person name="Stielow B."/>
            <person name="Teixiera M."/>
            <person name="Abouelleil A."/>
            <person name="Chapman S.B."/>
            <person name="Priest M."/>
            <person name="Young S.K."/>
            <person name="Wortman J."/>
            <person name="Nusbaum C."/>
            <person name="Birren B."/>
        </authorList>
    </citation>
    <scope>NUCLEOTIDE SEQUENCE [LARGE SCALE GENOMIC DNA]</scope>
    <source>
        <strain evidence="10 11">CBS 121828</strain>
    </source>
</reference>
<dbReference type="Pfam" id="PF06984">
    <property type="entry name" value="MRP-L47"/>
    <property type="match status" value="1"/>
</dbReference>
<keyword evidence="4" id="KW-0496">Mitochondrion</keyword>
<name>A0A0D1X9X7_9EURO</name>
<evidence type="ECO:0000256" key="3">
    <source>
        <dbReference type="ARBA" id="ARBA00022980"/>
    </source>
</evidence>
<dbReference type="Proteomes" id="UP000053599">
    <property type="component" value="Unassembled WGS sequence"/>
</dbReference>
<evidence type="ECO:0000313" key="11">
    <source>
        <dbReference type="Proteomes" id="UP000053599"/>
    </source>
</evidence>
<dbReference type="GO" id="GO:0005762">
    <property type="term" value="C:mitochondrial large ribosomal subunit"/>
    <property type="evidence" value="ECO:0007669"/>
    <property type="project" value="TreeGrafter"/>
</dbReference>
<dbReference type="PANTHER" id="PTHR21183:SF18">
    <property type="entry name" value="LARGE RIBOSOMAL SUBUNIT PROTEIN UL29M"/>
    <property type="match status" value="1"/>
</dbReference>
<organism evidence="10 11">
    <name type="scientific">Exophiala sideris</name>
    <dbReference type="NCBI Taxonomy" id="1016849"/>
    <lineage>
        <taxon>Eukaryota</taxon>
        <taxon>Fungi</taxon>
        <taxon>Dikarya</taxon>
        <taxon>Ascomycota</taxon>
        <taxon>Pezizomycotina</taxon>
        <taxon>Eurotiomycetes</taxon>
        <taxon>Chaetothyriomycetidae</taxon>
        <taxon>Chaetothyriales</taxon>
        <taxon>Herpotrichiellaceae</taxon>
        <taxon>Exophiala</taxon>
    </lineage>
</organism>
<comment type="similarity">
    <text evidence="2">Belongs to the universal ribosomal protein uL29 family.</text>
</comment>
<comment type="subunit">
    <text evidence="6">Component of the mitochondrial large ribosomal subunit. Mature mitochondrial ribosomes consist of a small (37S) and a large (54S) subunit. The 37S subunit contains at least 33 different proteins and 1 molecule of RNA (15S). The 54S subunit contains at least 45 different proteins and 1 molecule of RNA (21S).</text>
</comment>
<evidence type="ECO:0000256" key="8">
    <source>
        <dbReference type="ARBA" id="ARBA00035399"/>
    </source>
</evidence>
<dbReference type="EMBL" id="KN846951">
    <property type="protein sequence ID" value="KIV84656.1"/>
    <property type="molecule type" value="Genomic_DNA"/>
</dbReference>
<proteinExistence type="inferred from homology"/>
<dbReference type="GO" id="GO:0032543">
    <property type="term" value="P:mitochondrial translation"/>
    <property type="evidence" value="ECO:0007669"/>
    <property type="project" value="TreeGrafter"/>
</dbReference>
<dbReference type="PANTHER" id="PTHR21183">
    <property type="entry name" value="RIBOSOMAL PROTEIN L47, MITOCHONDRIAL-RELATED"/>
    <property type="match status" value="1"/>
</dbReference>
<dbReference type="STRING" id="1016849.A0A0D1X9X7"/>
<evidence type="ECO:0000256" key="6">
    <source>
        <dbReference type="ARBA" id="ARBA00026009"/>
    </source>
</evidence>
<evidence type="ECO:0000256" key="5">
    <source>
        <dbReference type="ARBA" id="ARBA00023274"/>
    </source>
</evidence>
<dbReference type="GO" id="GO:0003735">
    <property type="term" value="F:structural constituent of ribosome"/>
    <property type="evidence" value="ECO:0007669"/>
    <property type="project" value="InterPro"/>
</dbReference>
<evidence type="ECO:0000256" key="2">
    <source>
        <dbReference type="ARBA" id="ARBA00009254"/>
    </source>
</evidence>
<feature type="region of interest" description="Disordered" evidence="9">
    <location>
        <begin position="37"/>
        <end position="73"/>
    </location>
</feature>
<keyword evidence="5" id="KW-0687">Ribonucleoprotein</keyword>
<evidence type="ECO:0000313" key="10">
    <source>
        <dbReference type="EMBL" id="KIV84656.1"/>
    </source>
</evidence>
<dbReference type="InterPro" id="IPR038340">
    <property type="entry name" value="MRP-L47_sf"/>
</dbReference>
<evidence type="ECO:0000256" key="9">
    <source>
        <dbReference type="SAM" id="MobiDB-lite"/>
    </source>
</evidence>
<keyword evidence="3" id="KW-0689">Ribosomal protein</keyword>
<protein>
    <recommendedName>
        <fullName evidence="7">Large ribosomal subunit protein uL29m</fullName>
    </recommendedName>
    <alternativeName>
        <fullName evidence="8">54S ribosomal protein L4, mitochondrial</fullName>
    </alternativeName>
</protein>
<gene>
    <name evidence="10" type="ORF">PV11_00429</name>
</gene>
<sequence length="254" mass="29177">MASSILSFTPCRPTTVPVFLAPAFARPQSGTSTALFSRSYASKSKPEEKRPQSLAQRPRKDANKQRGVSAIRRTGPRVTQGLWQYPLPVPVARDQKGISPEYQGSENHGLWGFFNKDKRAILPPEEESSHGRAWTYQELSIKSFDDLHRLYWVCVQEQNRVMTREKERSRVRAGYGRQEHEDRLTVVQGTMKTIREVLADRHLSRDQAYQMISQKYLRDIFPSPAASEDEHLEPVEPEAAVRDQRLQEIEISRS</sequence>
<dbReference type="OrthoDB" id="270763at2759"/>
<evidence type="ECO:0000256" key="7">
    <source>
        <dbReference type="ARBA" id="ARBA00035289"/>
    </source>
</evidence>
<evidence type="ECO:0000256" key="1">
    <source>
        <dbReference type="ARBA" id="ARBA00004173"/>
    </source>
</evidence>
<dbReference type="AlphaFoldDB" id="A0A0D1X9X7"/>
<dbReference type="InterPro" id="IPR010729">
    <property type="entry name" value="Ribosomal_uL29_mit"/>
</dbReference>
<dbReference type="Gene3D" id="6.10.330.20">
    <property type="match status" value="1"/>
</dbReference>